<evidence type="ECO:0000313" key="1">
    <source>
        <dbReference type="EMBL" id="MFC5423163.1"/>
    </source>
</evidence>
<keyword evidence="2" id="KW-1185">Reference proteome</keyword>
<dbReference type="RefSeq" id="WP_377801343.1">
    <property type="nucleotide sequence ID" value="NZ_JBHSLW010000064.1"/>
</dbReference>
<sequence>MSGYTQRVRDSILPLSVAGTLPAAFAEWAFTENTVDHEAPVETCKLCGQQDLRYHFEIANRYTEATLWVGSHCILQFDVAVLEDGRRLSQEGAKRRLTKLTQQMQLQSCIKALERLAAAENNPILTGALEYYRRNKKLTPKYAAVVLWKLQSFRIDHHPSFFQVELRRAQHIEDLRQMPTSRVHQFWGSLSTAQRRRAEELGHRPPARANST</sequence>
<gene>
    <name evidence="1" type="ORF">ACFPOB_26800</name>
</gene>
<dbReference type="Proteomes" id="UP001596053">
    <property type="component" value="Unassembled WGS sequence"/>
</dbReference>
<evidence type="ECO:0000313" key="2">
    <source>
        <dbReference type="Proteomes" id="UP001596053"/>
    </source>
</evidence>
<proteinExistence type="predicted"/>
<accession>A0ABW0IXW8</accession>
<comment type="caution">
    <text evidence="1">The sequence shown here is derived from an EMBL/GenBank/DDBJ whole genome shotgun (WGS) entry which is preliminary data.</text>
</comment>
<dbReference type="EMBL" id="JBHSLW010000064">
    <property type="protein sequence ID" value="MFC5423163.1"/>
    <property type="molecule type" value="Genomic_DNA"/>
</dbReference>
<organism evidence="1 2">
    <name type="scientific">Bosea eneae</name>
    <dbReference type="NCBI Taxonomy" id="151454"/>
    <lineage>
        <taxon>Bacteria</taxon>
        <taxon>Pseudomonadati</taxon>
        <taxon>Pseudomonadota</taxon>
        <taxon>Alphaproteobacteria</taxon>
        <taxon>Hyphomicrobiales</taxon>
        <taxon>Boseaceae</taxon>
        <taxon>Bosea</taxon>
    </lineage>
</organism>
<name>A0ABW0IXW8_9HYPH</name>
<reference evidence="2" key="1">
    <citation type="journal article" date="2019" name="Int. J. Syst. Evol. Microbiol.">
        <title>The Global Catalogue of Microorganisms (GCM) 10K type strain sequencing project: providing services to taxonomists for standard genome sequencing and annotation.</title>
        <authorList>
            <consortium name="The Broad Institute Genomics Platform"/>
            <consortium name="The Broad Institute Genome Sequencing Center for Infectious Disease"/>
            <person name="Wu L."/>
            <person name="Ma J."/>
        </authorList>
    </citation>
    <scope>NUCLEOTIDE SEQUENCE [LARGE SCALE GENOMIC DNA]</scope>
    <source>
        <strain evidence="2">NCAIM B.01391</strain>
    </source>
</reference>
<protein>
    <submittedName>
        <fullName evidence="1">Uncharacterized protein</fullName>
    </submittedName>
</protein>